<reference evidence="8" key="1">
    <citation type="submission" date="2016-10" db="EMBL/GenBank/DDBJ databases">
        <authorList>
            <person name="Varghese N."/>
            <person name="Submissions S."/>
        </authorList>
    </citation>
    <scope>NUCLEOTIDE SEQUENCE [LARGE SCALE GENOMIC DNA]</scope>
    <source>
        <strain evidence="8">DSM 45079</strain>
    </source>
</reference>
<evidence type="ECO:0000313" key="7">
    <source>
        <dbReference type="EMBL" id="SDU73956.1"/>
    </source>
</evidence>
<dbReference type="Proteomes" id="UP000182977">
    <property type="component" value="Chromosome I"/>
</dbReference>
<evidence type="ECO:0000256" key="1">
    <source>
        <dbReference type="ARBA" id="ARBA00004431"/>
    </source>
</evidence>
<keyword evidence="3 7" id="KW-0132">Cell division</keyword>
<keyword evidence="4" id="KW-0749">Sporulation</keyword>
<comment type="subcellular location">
    <subcellularLocation>
        <location evidence="1">Cell septum</location>
    </subcellularLocation>
</comment>
<dbReference type="GO" id="GO:0030428">
    <property type="term" value="C:cell septum"/>
    <property type="evidence" value="ECO:0007669"/>
    <property type="project" value="UniProtKB-SubCell"/>
</dbReference>
<gene>
    <name evidence="7" type="ORF">SAMN04488563_4643</name>
</gene>
<accession>A0A1H2L076</accession>
<dbReference type="EMBL" id="LT629791">
    <property type="protein sequence ID" value="SDU73956.1"/>
    <property type="molecule type" value="Genomic_DNA"/>
</dbReference>
<dbReference type="GO" id="GO:0030435">
    <property type="term" value="P:sporulation resulting in formation of a cellular spore"/>
    <property type="evidence" value="ECO:0007669"/>
    <property type="project" value="UniProtKB-KW"/>
</dbReference>
<evidence type="ECO:0000256" key="3">
    <source>
        <dbReference type="ARBA" id="ARBA00022618"/>
    </source>
</evidence>
<evidence type="ECO:0000313" key="8">
    <source>
        <dbReference type="Proteomes" id="UP000182977"/>
    </source>
</evidence>
<name>A0A1H2L076_9ACTN</name>
<dbReference type="Gene3D" id="2.30.31.20">
    <property type="entry name" value="Sporulation-specific cell division protein SsgB"/>
    <property type="match status" value="1"/>
</dbReference>
<evidence type="ECO:0000256" key="6">
    <source>
        <dbReference type="ARBA" id="ARBA00023306"/>
    </source>
</evidence>
<keyword evidence="5" id="KW-0717">Septation</keyword>
<dbReference type="InterPro" id="IPR038658">
    <property type="entry name" value="SsgB_sf"/>
</dbReference>
<dbReference type="OrthoDB" id="3853096at2"/>
<keyword evidence="8" id="KW-1185">Reference proteome</keyword>
<evidence type="ECO:0000256" key="2">
    <source>
        <dbReference type="ARBA" id="ARBA00009323"/>
    </source>
</evidence>
<evidence type="ECO:0000256" key="5">
    <source>
        <dbReference type="ARBA" id="ARBA00023210"/>
    </source>
</evidence>
<protein>
    <submittedName>
        <fullName evidence="7">Streptomyces sporulation and cell division protein, SsgA</fullName>
    </submittedName>
</protein>
<dbReference type="Pfam" id="PF04686">
    <property type="entry name" value="SsgA"/>
    <property type="match status" value="1"/>
</dbReference>
<evidence type="ECO:0000256" key="4">
    <source>
        <dbReference type="ARBA" id="ARBA00022969"/>
    </source>
</evidence>
<sequence>MSASTISYPLALRLLDEGDDERYIQAELRYSVTDPLAVTAVFDTTAREPVPWVFARDLLSAGLDEPSGKGDINVWPALDPHGTPTVRLRLRSPDGDAVLEAPATAVEDFLIQTWTLVPTGIEGRLLSIDAVLDSLLDRT</sequence>
<dbReference type="GO" id="GO:0000917">
    <property type="term" value="P:division septum assembly"/>
    <property type="evidence" value="ECO:0007669"/>
    <property type="project" value="UniProtKB-KW"/>
</dbReference>
<comment type="similarity">
    <text evidence="2">Belongs to the SsgA family.</text>
</comment>
<dbReference type="STRING" id="419479.SAMN04488563_4643"/>
<dbReference type="AlphaFoldDB" id="A0A1H2L076"/>
<dbReference type="InterPro" id="IPR006776">
    <property type="entry name" value="SsgB"/>
</dbReference>
<organism evidence="7 8">
    <name type="scientific">Jiangella alkaliphila</name>
    <dbReference type="NCBI Taxonomy" id="419479"/>
    <lineage>
        <taxon>Bacteria</taxon>
        <taxon>Bacillati</taxon>
        <taxon>Actinomycetota</taxon>
        <taxon>Actinomycetes</taxon>
        <taxon>Jiangellales</taxon>
        <taxon>Jiangellaceae</taxon>
        <taxon>Jiangella</taxon>
    </lineage>
</organism>
<dbReference type="RefSeq" id="WP_046770032.1">
    <property type="nucleotide sequence ID" value="NZ_LBMC01000018.1"/>
</dbReference>
<proteinExistence type="inferred from homology"/>
<keyword evidence="6" id="KW-0131">Cell cycle</keyword>